<evidence type="ECO:0000313" key="2">
    <source>
        <dbReference type="Proteomes" id="UP000255036"/>
    </source>
</evidence>
<evidence type="ECO:0008006" key="3">
    <source>
        <dbReference type="Google" id="ProtNLM"/>
    </source>
</evidence>
<dbReference type="AlphaFoldDB" id="A0A371B064"/>
<dbReference type="EMBL" id="QRCT01000003">
    <property type="protein sequence ID" value="RDU25207.1"/>
    <property type="molecule type" value="Genomic_DNA"/>
</dbReference>
<dbReference type="Proteomes" id="UP000255036">
    <property type="component" value="Unassembled WGS sequence"/>
</dbReference>
<dbReference type="SUPFAM" id="SSF69304">
    <property type="entry name" value="Tricorn protease N-terminal domain"/>
    <property type="match status" value="1"/>
</dbReference>
<protein>
    <recommendedName>
        <fullName evidence="3">Lipoprotein</fullName>
    </recommendedName>
</protein>
<dbReference type="PROSITE" id="PS51257">
    <property type="entry name" value="PROKAR_LIPOPROTEIN"/>
    <property type="match status" value="1"/>
</dbReference>
<keyword evidence="2" id="KW-1185">Reference proteome</keyword>
<name>A0A371B064_9FIRM</name>
<dbReference type="RefSeq" id="WP_115480193.1">
    <property type="nucleotide sequence ID" value="NZ_QRCT01000003.1"/>
</dbReference>
<proteinExistence type="predicted"/>
<gene>
    <name evidence="1" type="ORF">DWV06_00335</name>
</gene>
<comment type="caution">
    <text evidence="1">The sequence shown here is derived from an EMBL/GenBank/DDBJ whole genome shotgun (WGS) entry which is preliminary data.</text>
</comment>
<reference evidence="1 2" key="1">
    <citation type="submission" date="2018-07" db="EMBL/GenBank/DDBJ databases">
        <title>Anaerosacharophilus polymeroproducens gen. nov. sp. nov., an anaerobic bacterium isolated from salt field.</title>
        <authorList>
            <person name="Kim W."/>
            <person name="Yang S.-H."/>
            <person name="Oh J."/>
            <person name="Lee J.-H."/>
            <person name="Kwon K.K."/>
        </authorList>
    </citation>
    <scope>NUCLEOTIDE SEQUENCE [LARGE SCALE GENOMIC DNA]</scope>
    <source>
        <strain evidence="1 2">MCWD5</strain>
    </source>
</reference>
<organism evidence="1 2">
    <name type="scientific">Anaerosacchariphilus polymeriproducens</name>
    <dbReference type="NCBI Taxonomy" id="1812858"/>
    <lineage>
        <taxon>Bacteria</taxon>
        <taxon>Bacillati</taxon>
        <taxon>Bacillota</taxon>
        <taxon>Clostridia</taxon>
        <taxon>Lachnospirales</taxon>
        <taxon>Lachnospiraceae</taxon>
        <taxon>Anaerosacchariphilus</taxon>
    </lineage>
</organism>
<sequence length="344" mass="39766">MKKIKLTFCIGIFLVCMSVLVSCRNSERLKVSLDDSVFTIVQQRNKVILYVLNESCLEKKQIKITDVEEGAPVPVKMYQISKTELIILVGNNYGKPVQVYRFKADEGKLKKQGEIQADNTDCVIYKDKLYTYSYATEKSHKYWIRVFSINNIEQCEEEIEIAYAPEKMVVSEEENAIYFLLVGDKKATQLSKYLIDSKEMKNIVVDEKSFGSDIMFSQDKIYVSLEGYSENSEVIQDNRIIVYDKDLQKKDTFTTQNSPMCFTIYNKNIYIVSNDDRSSLQVISQNDKKVKEESIIDRDYKSNTIQVKNNVIYLATSNTIYVKDNEKVTNFQVNGEINLMLLSN</sequence>
<accession>A0A371B064</accession>
<evidence type="ECO:0000313" key="1">
    <source>
        <dbReference type="EMBL" id="RDU25207.1"/>
    </source>
</evidence>